<dbReference type="AlphaFoldDB" id="A0A2W2BUA7"/>
<keyword evidence="5" id="KW-0804">Transcription</keyword>
<dbReference type="InterPro" id="IPR007627">
    <property type="entry name" value="RNA_pol_sigma70_r2"/>
</dbReference>
<keyword evidence="4" id="KW-0238">DNA-binding</keyword>
<keyword evidence="2" id="KW-0805">Transcription regulation</keyword>
<dbReference type="Gene3D" id="1.10.10.10">
    <property type="entry name" value="Winged helix-like DNA-binding domain superfamily/Winged helix DNA-binding domain"/>
    <property type="match status" value="1"/>
</dbReference>
<evidence type="ECO:0000259" key="6">
    <source>
        <dbReference type="Pfam" id="PF04542"/>
    </source>
</evidence>
<dbReference type="Gene3D" id="1.10.1740.10">
    <property type="match status" value="1"/>
</dbReference>
<comment type="similarity">
    <text evidence="1">Belongs to the sigma-70 factor family. ECF subfamily.</text>
</comment>
<dbReference type="RefSeq" id="WP_111254862.1">
    <property type="nucleotide sequence ID" value="NZ_POTW01000023.1"/>
</dbReference>
<dbReference type="InterPro" id="IPR013249">
    <property type="entry name" value="RNA_pol_sigma70_r4_t2"/>
</dbReference>
<name>A0A2W2BUA7_9ACTN</name>
<dbReference type="Pfam" id="PF08281">
    <property type="entry name" value="Sigma70_r4_2"/>
    <property type="match status" value="1"/>
</dbReference>
<feature type="domain" description="RNA polymerase sigma factor 70 region 4 type 2" evidence="7">
    <location>
        <begin position="99"/>
        <end position="151"/>
    </location>
</feature>
<reference evidence="8 9" key="1">
    <citation type="submission" date="2018-01" db="EMBL/GenBank/DDBJ databases">
        <title>Draft genome sequence of Jiangella sp. GTF31.</title>
        <authorList>
            <person name="Sahin N."/>
            <person name="Ay H."/>
            <person name="Saygin H."/>
        </authorList>
    </citation>
    <scope>NUCLEOTIDE SEQUENCE [LARGE SCALE GENOMIC DNA]</scope>
    <source>
        <strain evidence="8 9">GTF31</strain>
    </source>
</reference>
<evidence type="ECO:0000259" key="7">
    <source>
        <dbReference type="Pfam" id="PF08281"/>
    </source>
</evidence>
<feature type="domain" description="RNA polymerase sigma-70 region 2" evidence="6">
    <location>
        <begin position="9"/>
        <end position="74"/>
    </location>
</feature>
<evidence type="ECO:0000256" key="2">
    <source>
        <dbReference type="ARBA" id="ARBA00023015"/>
    </source>
</evidence>
<evidence type="ECO:0000256" key="1">
    <source>
        <dbReference type="ARBA" id="ARBA00010641"/>
    </source>
</evidence>
<dbReference type="SUPFAM" id="SSF88659">
    <property type="entry name" value="Sigma3 and sigma4 domains of RNA polymerase sigma factors"/>
    <property type="match status" value="1"/>
</dbReference>
<dbReference type="InterPro" id="IPR039425">
    <property type="entry name" value="RNA_pol_sigma-70-like"/>
</dbReference>
<dbReference type="GO" id="GO:0006352">
    <property type="term" value="P:DNA-templated transcription initiation"/>
    <property type="evidence" value="ECO:0007669"/>
    <property type="project" value="InterPro"/>
</dbReference>
<dbReference type="GO" id="GO:0016987">
    <property type="term" value="F:sigma factor activity"/>
    <property type="evidence" value="ECO:0007669"/>
    <property type="project" value="UniProtKB-KW"/>
</dbReference>
<accession>A0A2W2BUA7</accession>
<keyword evidence="9" id="KW-1185">Reference proteome</keyword>
<dbReference type="InterPro" id="IPR036388">
    <property type="entry name" value="WH-like_DNA-bd_sf"/>
</dbReference>
<proteinExistence type="inferred from homology"/>
<evidence type="ECO:0000256" key="5">
    <source>
        <dbReference type="ARBA" id="ARBA00023163"/>
    </source>
</evidence>
<comment type="caution">
    <text evidence="8">The sequence shown here is derived from an EMBL/GenBank/DDBJ whole genome shotgun (WGS) entry which is preliminary data.</text>
</comment>
<evidence type="ECO:0000313" key="9">
    <source>
        <dbReference type="Proteomes" id="UP000248764"/>
    </source>
</evidence>
<dbReference type="GO" id="GO:0003677">
    <property type="term" value="F:DNA binding"/>
    <property type="evidence" value="ECO:0007669"/>
    <property type="project" value="UniProtKB-KW"/>
</dbReference>
<dbReference type="PANTHER" id="PTHR43133:SF8">
    <property type="entry name" value="RNA POLYMERASE SIGMA FACTOR HI_1459-RELATED"/>
    <property type="match status" value="1"/>
</dbReference>
<organism evidence="8 9">
    <name type="scientific">Jiangella anatolica</name>
    <dbReference type="NCBI Taxonomy" id="2670374"/>
    <lineage>
        <taxon>Bacteria</taxon>
        <taxon>Bacillati</taxon>
        <taxon>Actinomycetota</taxon>
        <taxon>Actinomycetes</taxon>
        <taxon>Jiangellales</taxon>
        <taxon>Jiangellaceae</taxon>
        <taxon>Jiangella</taxon>
    </lineage>
</organism>
<dbReference type="EMBL" id="POTW01000023">
    <property type="protein sequence ID" value="PZF83618.1"/>
    <property type="molecule type" value="Genomic_DNA"/>
</dbReference>
<dbReference type="InterPro" id="IPR013324">
    <property type="entry name" value="RNA_pol_sigma_r3/r4-like"/>
</dbReference>
<dbReference type="Pfam" id="PF04542">
    <property type="entry name" value="Sigma70_r2"/>
    <property type="match status" value="1"/>
</dbReference>
<protein>
    <submittedName>
        <fullName evidence="8">SigE family RNA polymerase sigma factor</fullName>
    </submittedName>
</protein>
<evidence type="ECO:0000256" key="3">
    <source>
        <dbReference type="ARBA" id="ARBA00023082"/>
    </source>
</evidence>
<dbReference type="InterPro" id="IPR013325">
    <property type="entry name" value="RNA_pol_sigma_r2"/>
</dbReference>
<dbReference type="Proteomes" id="UP000248764">
    <property type="component" value="Unassembled WGS sequence"/>
</dbReference>
<dbReference type="InterPro" id="IPR014284">
    <property type="entry name" value="RNA_pol_sigma-70_dom"/>
</dbReference>
<evidence type="ECO:0000313" key="8">
    <source>
        <dbReference type="EMBL" id="PZF83618.1"/>
    </source>
</evidence>
<dbReference type="SUPFAM" id="SSF88946">
    <property type="entry name" value="Sigma2 domain of RNA polymerase sigma factors"/>
    <property type="match status" value="1"/>
</dbReference>
<sequence length="166" mass="18416">MQDDFADWYSALWPRVLRVVTVAVGDRDLAEEATAEAFARALARWPATAEVTSPIAWLQTVAINHVRSRWRRGRLERRALERMAGQPQRHPDAPEPRNDALWDAVAALPSRTRHIVALRYIADLPEAEIAVTLGITRGTVASTLSRARQQLGSVLSSPTATSEEIS</sequence>
<keyword evidence="3" id="KW-0731">Sigma factor</keyword>
<evidence type="ECO:0000256" key="4">
    <source>
        <dbReference type="ARBA" id="ARBA00023125"/>
    </source>
</evidence>
<dbReference type="CDD" id="cd06171">
    <property type="entry name" value="Sigma70_r4"/>
    <property type="match status" value="1"/>
</dbReference>
<gene>
    <name evidence="8" type="ORF">C1I92_11830</name>
</gene>
<dbReference type="PANTHER" id="PTHR43133">
    <property type="entry name" value="RNA POLYMERASE ECF-TYPE SIGMA FACTO"/>
    <property type="match status" value="1"/>
</dbReference>
<dbReference type="NCBIfam" id="TIGR02937">
    <property type="entry name" value="sigma70-ECF"/>
    <property type="match status" value="1"/>
</dbReference>